<dbReference type="Proteomes" id="UP000325187">
    <property type="component" value="Unassembled WGS sequence"/>
</dbReference>
<accession>A0A5A7MY73</accession>
<evidence type="ECO:0000313" key="4">
    <source>
        <dbReference type="Proteomes" id="UP000325187"/>
    </source>
</evidence>
<evidence type="ECO:0000313" key="2">
    <source>
        <dbReference type="EMBL" id="GEQ99979.1"/>
    </source>
</evidence>
<dbReference type="EMBL" id="BKCM01000002">
    <property type="protein sequence ID" value="GEQ99979.1"/>
    <property type="molecule type" value="Genomic_DNA"/>
</dbReference>
<keyword evidence="4" id="KW-1185">Reference proteome</keyword>
<comment type="caution">
    <text evidence="2">The sequence shown here is derived from an EMBL/GenBank/DDBJ whole genome shotgun (WGS) entry which is preliminary data.</text>
</comment>
<evidence type="ECO:0000313" key="3">
    <source>
        <dbReference type="Proteomes" id="UP000322084"/>
    </source>
</evidence>
<dbReference type="EMBL" id="BKCL01000004">
    <property type="protein sequence ID" value="GEQ97898.1"/>
    <property type="molecule type" value="Genomic_DNA"/>
</dbReference>
<accession>A0A5A7MSA9</accession>
<protein>
    <submittedName>
        <fullName evidence="2">Uncharacterized protein</fullName>
    </submittedName>
</protein>
<dbReference type="AlphaFoldDB" id="A0A5A7MY73"/>
<sequence length="70" mass="7901">MAGACSPTVKLEAPDEPIRFDVNINITEQKRLEIDRELLDLIRRNPELFGVKAEDLPAIQPQEPQGSDMQ</sequence>
<reference evidence="3 4" key="1">
    <citation type="submission" date="2019-09" db="EMBL/GenBank/DDBJ databases">
        <title>NBRP : Genome information of microbial organism related human and environment.</title>
        <authorList>
            <person name="Hattori M."/>
            <person name="Oshima K."/>
            <person name="Inaba H."/>
            <person name="Suda W."/>
            <person name="Sakamoto M."/>
            <person name="Iino T."/>
            <person name="Kitahara M."/>
            <person name="Oshida Y."/>
            <person name="Iida T."/>
            <person name="Kudo T."/>
            <person name="Itoh T."/>
            <person name="Ohkuma M."/>
        </authorList>
    </citation>
    <scope>NUCLEOTIDE SEQUENCE [LARGE SCALE GENOMIC DNA]</scope>
    <source>
        <strain evidence="1 3">Hi-2</strain>
        <strain evidence="2 4">Mie-1</strain>
    </source>
</reference>
<name>A0A5A7MY73_9PROT</name>
<dbReference type="Proteomes" id="UP000322084">
    <property type="component" value="Unassembled WGS sequence"/>
</dbReference>
<proteinExistence type="predicted"/>
<organism evidence="2 4">
    <name type="scientific">Iodidimonas gelatinilytica</name>
    <dbReference type="NCBI Taxonomy" id="1236966"/>
    <lineage>
        <taxon>Bacteria</taxon>
        <taxon>Pseudomonadati</taxon>
        <taxon>Pseudomonadota</taxon>
        <taxon>Alphaproteobacteria</taxon>
        <taxon>Iodidimonadales</taxon>
        <taxon>Iodidimonadaceae</taxon>
        <taxon>Iodidimonas</taxon>
    </lineage>
</organism>
<evidence type="ECO:0000313" key="1">
    <source>
        <dbReference type="EMBL" id="GEQ97898.1"/>
    </source>
</evidence>
<gene>
    <name evidence="1" type="ORF">JCM17844_15350</name>
    <name evidence="2" type="ORF">JCM17845_06030</name>
</gene>